<dbReference type="SUPFAM" id="SSF56935">
    <property type="entry name" value="Porins"/>
    <property type="match status" value="1"/>
</dbReference>
<protein>
    <recommendedName>
        <fullName evidence="9">TonB-dependent receptor plug domain-containing protein</fullName>
    </recommendedName>
</protein>
<dbReference type="PANTHER" id="PTHR30069:SF29">
    <property type="entry name" value="HEMOGLOBIN AND HEMOGLOBIN-HAPTOGLOBIN-BINDING PROTEIN 1-RELATED"/>
    <property type="match status" value="1"/>
</dbReference>
<evidence type="ECO:0000256" key="3">
    <source>
        <dbReference type="ARBA" id="ARBA00022452"/>
    </source>
</evidence>
<comment type="subcellular location">
    <subcellularLocation>
        <location evidence="1">Cell outer membrane</location>
        <topology evidence="1">Multi-pass membrane protein</topology>
    </subcellularLocation>
</comment>
<evidence type="ECO:0000256" key="5">
    <source>
        <dbReference type="ARBA" id="ARBA00022729"/>
    </source>
</evidence>
<evidence type="ECO:0000259" key="9">
    <source>
        <dbReference type="Pfam" id="PF07715"/>
    </source>
</evidence>
<evidence type="ECO:0000313" key="11">
    <source>
        <dbReference type="Proteomes" id="UP000265916"/>
    </source>
</evidence>
<dbReference type="Gene3D" id="2.170.130.10">
    <property type="entry name" value="TonB-dependent receptor, plug domain"/>
    <property type="match status" value="1"/>
</dbReference>
<feature type="signal peptide" evidence="8">
    <location>
        <begin position="1"/>
        <end position="21"/>
    </location>
</feature>
<dbReference type="EMBL" id="NRJG01000041">
    <property type="protein sequence ID" value="RIY39127.1"/>
    <property type="molecule type" value="Genomic_DNA"/>
</dbReference>
<organism evidence="10 11">
    <name type="scientific">Psittacicella hinzii</name>
    <dbReference type="NCBI Taxonomy" id="2028575"/>
    <lineage>
        <taxon>Bacteria</taxon>
        <taxon>Pseudomonadati</taxon>
        <taxon>Pseudomonadota</taxon>
        <taxon>Gammaproteobacteria</taxon>
        <taxon>Pasteurellales</taxon>
        <taxon>Psittacicellaceae</taxon>
        <taxon>Psittacicella</taxon>
    </lineage>
</organism>
<accession>A0A3A1YSW4</accession>
<dbReference type="PANTHER" id="PTHR30069">
    <property type="entry name" value="TONB-DEPENDENT OUTER MEMBRANE RECEPTOR"/>
    <property type="match status" value="1"/>
</dbReference>
<proteinExistence type="predicted"/>
<sequence length="749" mass="83701">MQKNKLSHFRLSRLFSSMAIAASLSFAPALAQAEDANLTLSTITVVGQTATSTPGTTTTTPSASITLRDFFQNTPGVDFLQGGYGKIEALFIRGVGGLQDDFGAGGGRVALDLDGIPLPTSFKFGHDPSSGISYFDTANLASAQISRGSTFDSDSTGVAGRISLRTRGSEDVLLPGRNFGGQIKAGYDRRYNSWYYNLAAATKFSRGGVIISFTKRKSENAQITDPDKQALLDQFTARAYDIYAKAYVDLTEDNRISVSVNRFRNPVATPQMANPRNPRSVEHNEVYSSRWTFALSGEHYGKFYIADKIDWTLARQSTYQDVSVFVKDVLPIPGVAVGTYYTSTHSASYYTTTGKYAKVKFTKNFNTGSLKHTLVYGLNANTEEFNTVNQDQIAIRVPGMSSDQNNTKQYISPKKRNNLEVYLSDRIALTKQPLTFTPSVKYARLHSKTHNADTTILSKSQNGNASYYSEAVEKMHAWNWGLKTDWQINQRNILSLNLVQATRLPSFSELNPGTYYHWETIPASDLKPEVSRTAALDWTFNGDWYKHIVSLAATRYTHMIYVQPVGEWYDWGDGYVEYLEEKAQLSNYKAPTQVFSIEYTGQFDFGKLTPALNGWGLNVVVAWARGYDKQFNEPLNTISPLSGNVALTYTQQYFNTFARLNWSAAKKTKDIGSYDHVYGGTSKPIPGWGTLDIGYTFTPNKYIELSAIMYNVFDKEYQLWSNVAMRSGTKRDNYWEAGRGLAFNLSVKF</sequence>
<dbReference type="GO" id="GO:0015344">
    <property type="term" value="F:siderophore uptake transmembrane transporter activity"/>
    <property type="evidence" value="ECO:0007669"/>
    <property type="project" value="TreeGrafter"/>
</dbReference>
<dbReference type="OrthoDB" id="9764669at2"/>
<evidence type="ECO:0000256" key="1">
    <source>
        <dbReference type="ARBA" id="ARBA00004571"/>
    </source>
</evidence>
<dbReference type="Pfam" id="PF07715">
    <property type="entry name" value="Plug"/>
    <property type="match status" value="1"/>
</dbReference>
<gene>
    <name evidence="10" type="ORF">CKF58_02755</name>
</gene>
<evidence type="ECO:0000256" key="7">
    <source>
        <dbReference type="ARBA" id="ARBA00023237"/>
    </source>
</evidence>
<dbReference type="GO" id="GO:0044718">
    <property type="term" value="P:siderophore transmembrane transport"/>
    <property type="evidence" value="ECO:0007669"/>
    <property type="project" value="TreeGrafter"/>
</dbReference>
<evidence type="ECO:0000313" key="10">
    <source>
        <dbReference type="EMBL" id="RIY39127.1"/>
    </source>
</evidence>
<dbReference type="InterPro" id="IPR012910">
    <property type="entry name" value="Plug_dom"/>
</dbReference>
<evidence type="ECO:0000256" key="2">
    <source>
        <dbReference type="ARBA" id="ARBA00022448"/>
    </source>
</evidence>
<dbReference type="GO" id="GO:0009279">
    <property type="term" value="C:cell outer membrane"/>
    <property type="evidence" value="ECO:0007669"/>
    <property type="project" value="UniProtKB-SubCell"/>
</dbReference>
<name>A0A3A1YSW4_9GAMM</name>
<evidence type="ECO:0000256" key="4">
    <source>
        <dbReference type="ARBA" id="ARBA00022692"/>
    </source>
</evidence>
<keyword evidence="3" id="KW-1134">Transmembrane beta strand</keyword>
<keyword evidence="11" id="KW-1185">Reference proteome</keyword>
<evidence type="ECO:0000256" key="6">
    <source>
        <dbReference type="ARBA" id="ARBA00023136"/>
    </source>
</evidence>
<feature type="domain" description="TonB-dependent receptor plug" evidence="9">
    <location>
        <begin position="64"/>
        <end position="153"/>
    </location>
</feature>
<dbReference type="Proteomes" id="UP000265916">
    <property type="component" value="Unassembled WGS sequence"/>
</dbReference>
<keyword evidence="5 8" id="KW-0732">Signal</keyword>
<dbReference type="RefSeq" id="WP_119530692.1">
    <property type="nucleotide sequence ID" value="NZ_JBHSSP010000009.1"/>
</dbReference>
<keyword evidence="7" id="KW-0998">Cell outer membrane</keyword>
<evidence type="ECO:0000256" key="8">
    <source>
        <dbReference type="SAM" id="SignalP"/>
    </source>
</evidence>
<keyword evidence="6" id="KW-0472">Membrane</keyword>
<reference evidence="10 11" key="1">
    <citation type="submission" date="2017-08" db="EMBL/GenBank/DDBJ databases">
        <title>Reclassification of Bisgaard taxon 37 and 44.</title>
        <authorList>
            <person name="Christensen H."/>
        </authorList>
    </citation>
    <scope>NUCLEOTIDE SEQUENCE [LARGE SCALE GENOMIC DNA]</scope>
    <source>
        <strain evidence="10 11">111</strain>
    </source>
</reference>
<dbReference type="InterPro" id="IPR039426">
    <property type="entry name" value="TonB-dep_rcpt-like"/>
</dbReference>
<comment type="caution">
    <text evidence="10">The sequence shown here is derived from an EMBL/GenBank/DDBJ whole genome shotgun (WGS) entry which is preliminary data.</text>
</comment>
<keyword evidence="4" id="KW-0812">Transmembrane</keyword>
<keyword evidence="2" id="KW-0813">Transport</keyword>
<dbReference type="AlphaFoldDB" id="A0A3A1YSW4"/>
<dbReference type="InterPro" id="IPR037066">
    <property type="entry name" value="Plug_dom_sf"/>
</dbReference>
<feature type="chain" id="PRO_5017272730" description="TonB-dependent receptor plug domain-containing protein" evidence="8">
    <location>
        <begin position="22"/>
        <end position="749"/>
    </location>
</feature>
<dbReference type="InterPro" id="IPR036942">
    <property type="entry name" value="Beta-barrel_TonB_sf"/>
</dbReference>
<dbReference type="Gene3D" id="2.40.170.20">
    <property type="entry name" value="TonB-dependent receptor, beta-barrel domain"/>
    <property type="match status" value="1"/>
</dbReference>